<comment type="caution">
    <text evidence="2">The sequence shown here is derived from an EMBL/GenBank/DDBJ whole genome shotgun (WGS) entry which is preliminary data.</text>
</comment>
<accession>A0AAW1D5V8</accession>
<proteinExistence type="predicted"/>
<protein>
    <recommendedName>
        <fullName evidence="1">F-box domain-containing protein</fullName>
    </recommendedName>
</protein>
<dbReference type="PROSITE" id="PS50181">
    <property type="entry name" value="FBOX"/>
    <property type="match status" value="1"/>
</dbReference>
<dbReference type="EMBL" id="JAPXFL010000007">
    <property type="protein sequence ID" value="KAK9504297.1"/>
    <property type="molecule type" value="Genomic_DNA"/>
</dbReference>
<dbReference type="Proteomes" id="UP001461498">
    <property type="component" value="Unassembled WGS sequence"/>
</dbReference>
<evidence type="ECO:0000259" key="1">
    <source>
        <dbReference type="PROSITE" id="PS50181"/>
    </source>
</evidence>
<dbReference type="Pfam" id="PF00646">
    <property type="entry name" value="F-box"/>
    <property type="match status" value="1"/>
</dbReference>
<sequence length="406" mass="48186">MANGYNDIILLQNLPSIVLEKIFNYLPFSSMFELSKTCVTLREVAIRKMKIGFMKLMPIITSKYLTIEERFITVNEGRINNYEECCYLHRILTVLEMLLSEVRIINVVIGRYENYTNWNYFGGKSGELLDLIYNIINNYLTATSTDVAVILEKNDKFLFKFIMNIEPQLNNKSLPFGVKIVDILNCARNFNLKSKVYYSHYGTLNLNGKYKFYNITHLMFPFDIYSYGTIDEMLQYFLYVLIINVRYYNYCYWEKSQRAIEEIPHELLNRIEFKHLNEHHHKTSTHEIIKCNISHDTIPWYKISPSNFISQMFIENNSNNNGFRCSKCFSFSCKFNLKTNDYNNFPLAMPVYNSIYLQRNKPLIYDFTFELRMTHLAESSLSNVFQIKTSQIKIWSYCGGHQFYME</sequence>
<reference evidence="2 3" key="1">
    <citation type="submission" date="2022-12" db="EMBL/GenBank/DDBJ databases">
        <title>Chromosome-level genome assembly of true bugs.</title>
        <authorList>
            <person name="Ma L."/>
            <person name="Li H."/>
        </authorList>
    </citation>
    <scope>NUCLEOTIDE SEQUENCE [LARGE SCALE GENOMIC DNA]</scope>
    <source>
        <strain evidence="2">Lab_2022b</strain>
    </source>
</reference>
<feature type="domain" description="F-box" evidence="1">
    <location>
        <begin position="8"/>
        <end position="56"/>
    </location>
</feature>
<evidence type="ECO:0000313" key="2">
    <source>
        <dbReference type="EMBL" id="KAK9504297.1"/>
    </source>
</evidence>
<name>A0AAW1D5V8_9HEMI</name>
<dbReference type="InterPro" id="IPR001810">
    <property type="entry name" value="F-box_dom"/>
</dbReference>
<evidence type="ECO:0000313" key="3">
    <source>
        <dbReference type="Proteomes" id="UP001461498"/>
    </source>
</evidence>
<keyword evidence="3" id="KW-1185">Reference proteome</keyword>
<organism evidence="2 3">
    <name type="scientific">Rhynocoris fuscipes</name>
    <dbReference type="NCBI Taxonomy" id="488301"/>
    <lineage>
        <taxon>Eukaryota</taxon>
        <taxon>Metazoa</taxon>
        <taxon>Ecdysozoa</taxon>
        <taxon>Arthropoda</taxon>
        <taxon>Hexapoda</taxon>
        <taxon>Insecta</taxon>
        <taxon>Pterygota</taxon>
        <taxon>Neoptera</taxon>
        <taxon>Paraneoptera</taxon>
        <taxon>Hemiptera</taxon>
        <taxon>Heteroptera</taxon>
        <taxon>Panheteroptera</taxon>
        <taxon>Cimicomorpha</taxon>
        <taxon>Reduviidae</taxon>
        <taxon>Harpactorinae</taxon>
        <taxon>Harpactorini</taxon>
        <taxon>Rhynocoris</taxon>
    </lineage>
</organism>
<dbReference type="AlphaFoldDB" id="A0AAW1D5V8"/>
<gene>
    <name evidence="2" type="ORF">O3M35_010662</name>
</gene>